<reference evidence="1 2" key="1">
    <citation type="journal article" date="2019" name="Int. J. Syst. Evol. Microbiol.">
        <title>The Draft Whole-Genome Sequence of the Antibiotic Producer Empedobacter haloabium ATCC 31962 Provides Indications for Its Taxonomic Reclassification.</title>
        <authorList>
            <person name="Miess H."/>
            <person name="Arlt P."/>
            <person name="Apel A.K."/>
            <person name="Weber T."/>
            <person name="Nieselt K."/>
            <person name="Hanssen F."/>
            <person name="Czemmel S."/>
            <person name="Nahnsen S."/>
            <person name="Gross H."/>
        </authorList>
    </citation>
    <scope>NUCLEOTIDE SEQUENCE [LARGE SCALE GENOMIC DNA]</scope>
    <source>
        <strain evidence="1 2">ATCC 31962</strain>
    </source>
</reference>
<evidence type="ECO:0000313" key="1">
    <source>
        <dbReference type="EMBL" id="WUR15355.1"/>
    </source>
</evidence>
<keyword evidence="2" id="KW-1185">Reference proteome</keyword>
<dbReference type="EMBL" id="CP136508">
    <property type="protein sequence ID" value="WUR15355.1"/>
    <property type="molecule type" value="Genomic_DNA"/>
</dbReference>
<protein>
    <submittedName>
        <fullName evidence="1">Uncharacterized protein</fullName>
    </submittedName>
</protein>
<name>A0ABZ1URL3_9BURK</name>
<dbReference type="Proteomes" id="UP000321323">
    <property type="component" value="Chromosome"/>
</dbReference>
<evidence type="ECO:0000313" key="2">
    <source>
        <dbReference type="Proteomes" id="UP000321323"/>
    </source>
</evidence>
<organism evidence="1 2">
    <name type="scientific">[Empedobacter] haloabium</name>
    <dbReference type="NCBI Taxonomy" id="592317"/>
    <lineage>
        <taxon>Bacteria</taxon>
        <taxon>Pseudomonadati</taxon>
        <taxon>Pseudomonadota</taxon>
        <taxon>Betaproteobacteria</taxon>
        <taxon>Burkholderiales</taxon>
        <taxon>Oxalobacteraceae</taxon>
        <taxon>Telluria group</taxon>
        <taxon>Telluria group incertae sedis</taxon>
    </lineage>
</organism>
<gene>
    <name evidence="1" type="ORF">E7V67_009715</name>
</gene>
<proteinExistence type="predicted"/>
<accession>A0ABZ1URL3</accession>
<sequence length="144" mass="15799">MLLLAALTTIAVAVTANDEFHVPATERARYEAVCYQRPITLIEQSGVLTLTAGGSSVDISATAFARSYASGSFVGRFVAACRKDGESFAYRFVGVEVPKEGAILPVEGSVTIDRKLQVVQDMPIARIDWQPFEFNKRRNEHFAK</sequence>